<proteinExistence type="inferred from homology"/>
<dbReference type="InterPro" id="IPR033308">
    <property type="entry name" value="PGAP5/Cdc1/Ted1"/>
</dbReference>
<comment type="caution">
    <text evidence="12">The sequence shown here is derived from an EMBL/GenBank/DDBJ whole genome shotgun (WGS) entry which is preliminary data.</text>
</comment>
<sequence>MEKKTKRCPAWDDGSRNPCASLGDGPICDLCLSICICIDCMARWVCLLAILIFLLSAFPLHHRITRPSCKLSCGSGSGSAASSSHHLRVMMVADLHLRGSDSTFLDSWFRHPYTSSFFTSSFRSLDPHMLVVLGDISAMGSALSDAQWSSVLHQFYNILGPHFSLPLHILPGDRDMGKCSQLRTNILTLTADHMPALDSAGCSTFQIANVSFVSLNSMALLCENDDLRFGVEKVVERVSVEFQRRAGVQMDRGIDFVEEVEMSADFQWRETGMTSGTGPVVLLHFPLYRPNRITHRAYKNSLCSDIDVGMYELTHTLPANSTEYICRALKPRIVISAHAHRFSDNIHADGTREVTVPAMNWANNEKPGFTFVTFGHNAISVSHCVFAQEWHLLTVYFSLLLSSLAIVFLVNRATFGKN</sequence>
<comment type="subcellular location">
    <subcellularLocation>
        <location evidence="2">Membrane</location>
        <topology evidence="2">Multi-pass membrane protein</topology>
    </subcellularLocation>
</comment>
<feature type="transmembrane region" description="Helical" evidence="10">
    <location>
        <begin position="42"/>
        <end position="60"/>
    </location>
</feature>
<evidence type="ECO:0000256" key="2">
    <source>
        <dbReference type="ARBA" id="ARBA00004141"/>
    </source>
</evidence>
<gene>
    <name evidence="12" type="ORF">LUZ62_071913</name>
</gene>
<dbReference type="Gene3D" id="3.60.21.10">
    <property type="match status" value="1"/>
</dbReference>
<dbReference type="GO" id="GO:0016020">
    <property type="term" value="C:membrane"/>
    <property type="evidence" value="ECO:0007669"/>
    <property type="project" value="UniProtKB-SubCell"/>
</dbReference>
<dbReference type="PANTHER" id="PTHR13315">
    <property type="entry name" value="METALLO PHOSPHOESTERASE RELATED"/>
    <property type="match status" value="1"/>
</dbReference>
<protein>
    <submittedName>
        <fullName evidence="12">Metallophosphoesterase 1</fullName>
    </submittedName>
</protein>
<feature type="transmembrane region" description="Helical" evidence="10">
    <location>
        <begin position="390"/>
        <end position="410"/>
    </location>
</feature>
<reference evidence="12" key="1">
    <citation type="submission" date="2022-08" db="EMBL/GenBank/DDBJ databases">
        <authorList>
            <person name="Marques A."/>
        </authorList>
    </citation>
    <scope>NUCLEOTIDE SEQUENCE</scope>
    <source>
        <strain evidence="12">RhyPub2mFocal</strain>
        <tissue evidence="12">Leaves</tissue>
    </source>
</reference>
<dbReference type="InterPro" id="IPR029052">
    <property type="entry name" value="Metallo-depent_PP-like"/>
</dbReference>
<evidence type="ECO:0000256" key="6">
    <source>
        <dbReference type="ARBA" id="ARBA00022801"/>
    </source>
</evidence>
<keyword evidence="8 10" id="KW-0472">Membrane</keyword>
<comment type="cofactor">
    <cofactor evidence="1">
        <name>Mn(2+)</name>
        <dbReference type="ChEBI" id="CHEBI:29035"/>
    </cofactor>
</comment>
<keyword evidence="4 10" id="KW-0812">Transmembrane</keyword>
<keyword evidence="7 10" id="KW-1133">Transmembrane helix</keyword>
<keyword evidence="5" id="KW-0479">Metal-binding</keyword>
<dbReference type="GO" id="GO:0006506">
    <property type="term" value="P:GPI anchor biosynthetic process"/>
    <property type="evidence" value="ECO:0007669"/>
    <property type="project" value="InterPro"/>
</dbReference>
<organism evidence="12 13">
    <name type="scientific">Rhynchospora pubera</name>
    <dbReference type="NCBI Taxonomy" id="906938"/>
    <lineage>
        <taxon>Eukaryota</taxon>
        <taxon>Viridiplantae</taxon>
        <taxon>Streptophyta</taxon>
        <taxon>Embryophyta</taxon>
        <taxon>Tracheophyta</taxon>
        <taxon>Spermatophyta</taxon>
        <taxon>Magnoliopsida</taxon>
        <taxon>Liliopsida</taxon>
        <taxon>Poales</taxon>
        <taxon>Cyperaceae</taxon>
        <taxon>Cyperoideae</taxon>
        <taxon>Rhynchosporeae</taxon>
        <taxon>Rhynchospora</taxon>
    </lineage>
</organism>
<evidence type="ECO:0000256" key="5">
    <source>
        <dbReference type="ARBA" id="ARBA00022723"/>
    </source>
</evidence>
<dbReference type="GO" id="GO:0016787">
    <property type="term" value="F:hydrolase activity"/>
    <property type="evidence" value="ECO:0007669"/>
    <property type="project" value="UniProtKB-KW"/>
</dbReference>
<dbReference type="SUPFAM" id="SSF56300">
    <property type="entry name" value="Metallo-dependent phosphatases"/>
    <property type="match status" value="1"/>
</dbReference>
<dbReference type="PANTHER" id="PTHR13315:SF0">
    <property type="entry name" value="METALLOPHOSPHOESTERASE 1"/>
    <property type="match status" value="1"/>
</dbReference>
<keyword evidence="9" id="KW-0464">Manganese</keyword>
<accession>A0AAV8D3N9</accession>
<evidence type="ECO:0000256" key="10">
    <source>
        <dbReference type="SAM" id="Phobius"/>
    </source>
</evidence>
<dbReference type="Pfam" id="PF00149">
    <property type="entry name" value="Metallophos"/>
    <property type="match status" value="1"/>
</dbReference>
<feature type="domain" description="Calcineurin-like phosphoesterase" evidence="11">
    <location>
        <begin position="87"/>
        <end position="341"/>
    </location>
</feature>
<evidence type="ECO:0000256" key="8">
    <source>
        <dbReference type="ARBA" id="ARBA00023136"/>
    </source>
</evidence>
<dbReference type="GO" id="GO:0046872">
    <property type="term" value="F:metal ion binding"/>
    <property type="evidence" value="ECO:0007669"/>
    <property type="project" value="UniProtKB-KW"/>
</dbReference>
<evidence type="ECO:0000256" key="7">
    <source>
        <dbReference type="ARBA" id="ARBA00022989"/>
    </source>
</evidence>
<keyword evidence="6" id="KW-0378">Hydrolase</keyword>
<evidence type="ECO:0000256" key="9">
    <source>
        <dbReference type="ARBA" id="ARBA00023211"/>
    </source>
</evidence>
<comment type="similarity">
    <text evidence="3">Belongs to the metallophosphoesterase superfamily. MPPE1 family.</text>
</comment>
<evidence type="ECO:0000256" key="4">
    <source>
        <dbReference type="ARBA" id="ARBA00022692"/>
    </source>
</evidence>
<dbReference type="AlphaFoldDB" id="A0AAV8D3N9"/>
<evidence type="ECO:0000256" key="3">
    <source>
        <dbReference type="ARBA" id="ARBA00008895"/>
    </source>
</evidence>
<evidence type="ECO:0000256" key="1">
    <source>
        <dbReference type="ARBA" id="ARBA00001936"/>
    </source>
</evidence>
<dbReference type="EMBL" id="JAMFTS010000004">
    <property type="protein sequence ID" value="KAJ4761538.1"/>
    <property type="molecule type" value="Genomic_DNA"/>
</dbReference>
<evidence type="ECO:0000313" key="13">
    <source>
        <dbReference type="Proteomes" id="UP001140206"/>
    </source>
</evidence>
<evidence type="ECO:0000259" key="11">
    <source>
        <dbReference type="Pfam" id="PF00149"/>
    </source>
</evidence>
<dbReference type="Proteomes" id="UP001140206">
    <property type="component" value="Chromosome 4"/>
</dbReference>
<dbReference type="InterPro" id="IPR004843">
    <property type="entry name" value="Calcineurin-like_PHP"/>
</dbReference>
<keyword evidence="13" id="KW-1185">Reference proteome</keyword>
<name>A0AAV8D3N9_9POAL</name>
<evidence type="ECO:0000313" key="12">
    <source>
        <dbReference type="EMBL" id="KAJ4761538.1"/>
    </source>
</evidence>